<feature type="transmembrane region" description="Helical" evidence="4">
    <location>
        <begin position="47"/>
        <end position="65"/>
    </location>
</feature>
<keyword evidence="4" id="KW-0812">Transmembrane</keyword>
<dbReference type="InterPro" id="IPR026876">
    <property type="entry name" value="Fn3_assoc_repeat"/>
</dbReference>
<dbReference type="Pfam" id="PF09990">
    <property type="entry name" value="DUF2231"/>
    <property type="match status" value="1"/>
</dbReference>
<dbReference type="RefSeq" id="WP_119478216.1">
    <property type="nucleotide sequence ID" value="NZ_QXML01000006.1"/>
</dbReference>
<dbReference type="AlphaFoldDB" id="A0A418PQ38"/>
<dbReference type="PROSITE" id="PS51007">
    <property type="entry name" value="CYTC"/>
    <property type="match status" value="1"/>
</dbReference>
<evidence type="ECO:0000256" key="3">
    <source>
        <dbReference type="PROSITE-ProRule" id="PRU00433"/>
    </source>
</evidence>
<dbReference type="InterPro" id="IPR011429">
    <property type="entry name" value="Cyt_c_Planctomycete-type"/>
</dbReference>
<dbReference type="Proteomes" id="UP000283522">
    <property type="component" value="Unassembled WGS sequence"/>
</dbReference>
<keyword evidence="3" id="KW-0349">Heme</keyword>
<dbReference type="Pfam" id="PF13287">
    <property type="entry name" value="Fn3_assoc"/>
    <property type="match status" value="1"/>
</dbReference>
<dbReference type="GO" id="GO:0046872">
    <property type="term" value="F:metal ion binding"/>
    <property type="evidence" value="ECO:0007669"/>
    <property type="project" value="UniProtKB-KW"/>
</dbReference>
<feature type="transmembrane region" description="Helical" evidence="4">
    <location>
        <begin position="132"/>
        <end position="152"/>
    </location>
</feature>
<evidence type="ECO:0000256" key="2">
    <source>
        <dbReference type="ARBA" id="ARBA00023004"/>
    </source>
</evidence>
<dbReference type="InterPro" id="IPR009056">
    <property type="entry name" value="Cyt_c-like_dom"/>
</dbReference>
<dbReference type="EMBL" id="QXML01000006">
    <property type="protein sequence ID" value="RIW14418.1"/>
    <property type="molecule type" value="Genomic_DNA"/>
</dbReference>
<dbReference type="PANTHER" id="PTHR35889">
    <property type="entry name" value="CYCLOINULO-OLIGOSACCHARIDE FRUCTANOTRANSFERASE-RELATED"/>
    <property type="match status" value="1"/>
</dbReference>
<evidence type="ECO:0000313" key="6">
    <source>
        <dbReference type="EMBL" id="RIW14418.1"/>
    </source>
</evidence>
<feature type="transmembrane region" description="Helical" evidence="4">
    <location>
        <begin position="107"/>
        <end position="125"/>
    </location>
</feature>
<keyword evidence="2 3" id="KW-0408">Iron</keyword>
<reference evidence="6 7" key="1">
    <citation type="submission" date="2018-09" db="EMBL/GenBank/DDBJ databases">
        <authorList>
            <person name="Wang X."/>
            <person name="Du Z."/>
        </authorList>
    </citation>
    <scope>NUCLEOTIDE SEQUENCE [LARGE SCALE GENOMIC DNA]</scope>
    <source>
        <strain evidence="6 7">N3</strain>
    </source>
</reference>
<dbReference type="InterPro" id="IPR032675">
    <property type="entry name" value="LRR_dom_sf"/>
</dbReference>
<feature type="transmembrane region" description="Helical" evidence="4">
    <location>
        <begin position="77"/>
        <end position="95"/>
    </location>
</feature>
<comment type="caution">
    <text evidence="6">The sequence shown here is derived from an EMBL/GenBank/DDBJ whole genome shotgun (WGS) entry which is preliminary data.</text>
</comment>
<keyword evidence="7" id="KW-1185">Reference proteome</keyword>
<keyword evidence="4" id="KW-0472">Membrane</keyword>
<dbReference type="GO" id="GO:0009055">
    <property type="term" value="F:electron transfer activity"/>
    <property type="evidence" value="ECO:0007669"/>
    <property type="project" value="InterPro"/>
</dbReference>
<dbReference type="GO" id="GO:0020037">
    <property type="term" value="F:heme binding"/>
    <property type="evidence" value="ECO:0007669"/>
    <property type="project" value="InterPro"/>
</dbReference>
<dbReference type="InterPro" id="IPR019251">
    <property type="entry name" value="DUF2231_TM"/>
</dbReference>
<dbReference type="Pfam" id="PF07635">
    <property type="entry name" value="PSCyt1"/>
    <property type="match status" value="1"/>
</dbReference>
<evidence type="ECO:0000259" key="5">
    <source>
        <dbReference type="PROSITE" id="PS51007"/>
    </source>
</evidence>
<evidence type="ECO:0000256" key="4">
    <source>
        <dbReference type="SAM" id="Phobius"/>
    </source>
</evidence>
<proteinExistence type="predicted"/>
<organism evidence="6 7">
    <name type="scientific">Algoriphagus lacus</name>
    <dbReference type="NCBI Taxonomy" id="2056311"/>
    <lineage>
        <taxon>Bacteria</taxon>
        <taxon>Pseudomonadati</taxon>
        <taxon>Bacteroidota</taxon>
        <taxon>Cytophagia</taxon>
        <taxon>Cytophagales</taxon>
        <taxon>Cyclobacteriaceae</taxon>
        <taxon>Algoriphagus</taxon>
    </lineage>
</organism>
<evidence type="ECO:0000313" key="7">
    <source>
        <dbReference type="Proteomes" id="UP000283522"/>
    </source>
</evidence>
<protein>
    <submittedName>
        <fullName evidence="6">Cytochrome C</fullName>
    </submittedName>
</protein>
<name>A0A418PQ38_9BACT</name>
<keyword evidence="4" id="KW-1133">Transmembrane helix</keyword>
<dbReference type="PANTHER" id="PTHR35889:SF3">
    <property type="entry name" value="F-BOX DOMAIN-CONTAINING PROTEIN"/>
    <property type="match status" value="1"/>
</dbReference>
<gene>
    <name evidence="6" type="ORF">D0X99_12705</name>
</gene>
<dbReference type="OrthoDB" id="713772at2"/>
<feature type="domain" description="Cytochrome c" evidence="5">
    <location>
        <begin position="172"/>
        <end position="272"/>
    </location>
</feature>
<dbReference type="SUPFAM" id="SSF52047">
    <property type="entry name" value="RNI-like"/>
    <property type="match status" value="1"/>
</dbReference>
<keyword evidence="1 3" id="KW-0479">Metal-binding</keyword>
<evidence type="ECO:0000256" key="1">
    <source>
        <dbReference type="ARBA" id="ARBA00022723"/>
    </source>
</evidence>
<dbReference type="Gene3D" id="3.80.10.10">
    <property type="entry name" value="Ribonuclease Inhibitor"/>
    <property type="match status" value="1"/>
</dbReference>
<accession>A0A418PQ38</accession>
<sequence>MPKVSRIIPILENSLFFWLGLALVLSLAGDRLEIPSLIQVVGRTHPLFLHFPIVLLLMAVGLLWVADKKLQSAGAQLLLFGAHLTGITVVAGLILAREDYEGDALIWHQWLGVASLGLAVLIYFYREKSAGFLRISTSGLALAIILTGHFGANLTHGENFLLAPVQETQVEVVALEDAEVFQHLVQPILEAKCIACHKEGKVKGELRMDHLAGLQKGGKNGPFVIPGDLEKSLLIQRINLPLEAKEHMPPKNKAQLTEEELEILQLWVASGSSFDQKVAELKSDEPLFQLASNKFSNQKNYTFDPASDSDIKGLNNFFRKVNPVYPGSPALEIAYYGTSAFDPFSLKDLKKVSEQVVKINLNRMPLSSVDLSFLGDFPNLEELQMNFTGITATQISNLEGLKNLRNLALAGNELGSESVTALSGLKQLKKLFLWNSGLEDASKESLRKALPTTRIDFGFDGKGIIYALNPPKIEFEKVLFQDSMELVLSHPIRTAEIRYSLDGTEPDSLNSLVYSGPIWIKKTAQIRAKAFAKDWMGSPTTSNLLFREGMKPQSYKLAFDPNTRYTAKGATSLFDGVKGKTNHTSGDWLGFKDSPMEIEIFLEKNSSPKELSLSILLNEGAYIFPPESVEIWTGNQQGWQKLPETPSTQSTKIEEVRFGVLSYPLPETAFEKIKIRVKPISKLPKWHPGAGDKGWIFVDEIVLN</sequence>